<dbReference type="AlphaFoldDB" id="A0A9P5N5S9"/>
<name>A0A9P5N5S9_9AGAM</name>
<reference evidence="2" key="2">
    <citation type="journal article" date="2020" name="Nat. Commun.">
        <title>Large-scale genome sequencing of mycorrhizal fungi provides insights into the early evolution of symbiotic traits.</title>
        <authorList>
            <person name="Miyauchi S."/>
            <person name="Kiss E."/>
            <person name="Kuo A."/>
            <person name="Drula E."/>
            <person name="Kohler A."/>
            <person name="Sanchez-Garcia M."/>
            <person name="Morin E."/>
            <person name="Andreopoulos B."/>
            <person name="Barry K.W."/>
            <person name="Bonito G."/>
            <person name="Buee M."/>
            <person name="Carver A."/>
            <person name="Chen C."/>
            <person name="Cichocki N."/>
            <person name="Clum A."/>
            <person name="Culley D."/>
            <person name="Crous P.W."/>
            <person name="Fauchery L."/>
            <person name="Girlanda M."/>
            <person name="Hayes R.D."/>
            <person name="Keri Z."/>
            <person name="LaButti K."/>
            <person name="Lipzen A."/>
            <person name="Lombard V."/>
            <person name="Magnuson J."/>
            <person name="Maillard F."/>
            <person name="Murat C."/>
            <person name="Nolan M."/>
            <person name="Ohm R.A."/>
            <person name="Pangilinan J."/>
            <person name="Pereira M.F."/>
            <person name="Perotto S."/>
            <person name="Peter M."/>
            <person name="Pfister S."/>
            <person name="Riley R."/>
            <person name="Sitrit Y."/>
            <person name="Stielow J.B."/>
            <person name="Szollosi G."/>
            <person name="Zifcakova L."/>
            <person name="Stursova M."/>
            <person name="Spatafora J.W."/>
            <person name="Tedersoo L."/>
            <person name="Vaario L.M."/>
            <person name="Yamada A."/>
            <person name="Yan M."/>
            <person name="Wang P."/>
            <person name="Xu J."/>
            <person name="Bruns T."/>
            <person name="Baldrian P."/>
            <person name="Vilgalys R."/>
            <person name="Dunand C."/>
            <person name="Henrissat B."/>
            <person name="Grigoriev I.V."/>
            <person name="Hibbett D."/>
            <person name="Nagy L.G."/>
            <person name="Martin F.M."/>
        </authorList>
    </citation>
    <scope>NUCLEOTIDE SEQUENCE</scope>
    <source>
        <strain evidence="2">Prilba</strain>
    </source>
</reference>
<dbReference type="OrthoDB" id="448455at2759"/>
<keyword evidence="3" id="KW-1185">Reference proteome</keyword>
<dbReference type="Pfam" id="PF17109">
    <property type="entry name" value="Goodbye"/>
    <property type="match status" value="1"/>
</dbReference>
<dbReference type="Proteomes" id="UP000759537">
    <property type="component" value="Unassembled WGS sequence"/>
</dbReference>
<dbReference type="InterPro" id="IPR031350">
    <property type="entry name" value="Goodbye_dom"/>
</dbReference>
<gene>
    <name evidence="2" type="ORF">DFH94DRAFT_841610</name>
</gene>
<dbReference type="EMBL" id="WHVB01000001">
    <property type="protein sequence ID" value="KAF8487248.1"/>
    <property type="molecule type" value="Genomic_DNA"/>
</dbReference>
<feature type="domain" description="Fungal STAND N-terminal Goodbye" evidence="1">
    <location>
        <begin position="18"/>
        <end position="150"/>
    </location>
</feature>
<evidence type="ECO:0000259" key="1">
    <source>
        <dbReference type="Pfam" id="PF17109"/>
    </source>
</evidence>
<proteinExistence type="predicted"/>
<accession>A0A9P5N5S9</accession>
<reference evidence="2" key="1">
    <citation type="submission" date="2019-10" db="EMBL/GenBank/DDBJ databases">
        <authorList>
            <consortium name="DOE Joint Genome Institute"/>
            <person name="Kuo A."/>
            <person name="Miyauchi S."/>
            <person name="Kiss E."/>
            <person name="Drula E."/>
            <person name="Kohler A."/>
            <person name="Sanchez-Garcia M."/>
            <person name="Andreopoulos B."/>
            <person name="Barry K.W."/>
            <person name="Bonito G."/>
            <person name="Buee M."/>
            <person name="Carver A."/>
            <person name="Chen C."/>
            <person name="Cichocki N."/>
            <person name="Clum A."/>
            <person name="Culley D."/>
            <person name="Crous P.W."/>
            <person name="Fauchery L."/>
            <person name="Girlanda M."/>
            <person name="Hayes R."/>
            <person name="Keri Z."/>
            <person name="LaButti K."/>
            <person name="Lipzen A."/>
            <person name="Lombard V."/>
            <person name="Magnuson J."/>
            <person name="Maillard F."/>
            <person name="Morin E."/>
            <person name="Murat C."/>
            <person name="Nolan M."/>
            <person name="Ohm R."/>
            <person name="Pangilinan J."/>
            <person name="Pereira M."/>
            <person name="Perotto S."/>
            <person name="Peter M."/>
            <person name="Riley R."/>
            <person name="Sitrit Y."/>
            <person name="Stielow B."/>
            <person name="Szollosi G."/>
            <person name="Zifcakova L."/>
            <person name="Stursova M."/>
            <person name="Spatafora J.W."/>
            <person name="Tedersoo L."/>
            <person name="Vaario L.-M."/>
            <person name="Yamada A."/>
            <person name="Yan M."/>
            <person name="Wang P."/>
            <person name="Xu J."/>
            <person name="Bruns T."/>
            <person name="Baldrian P."/>
            <person name="Vilgalys R."/>
            <person name="Henrissat B."/>
            <person name="Grigoriev I.V."/>
            <person name="Hibbett D."/>
            <person name="Nagy L.G."/>
            <person name="Martin F.M."/>
        </authorList>
    </citation>
    <scope>NUCLEOTIDE SEQUENCE</scope>
    <source>
        <strain evidence="2">Prilba</strain>
    </source>
</reference>
<organism evidence="2 3">
    <name type="scientific">Russula ochroleuca</name>
    <dbReference type="NCBI Taxonomy" id="152965"/>
    <lineage>
        <taxon>Eukaryota</taxon>
        <taxon>Fungi</taxon>
        <taxon>Dikarya</taxon>
        <taxon>Basidiomycota</taxon>
        <taxon>Agaricomycotina</taxon>
        <taxon>Agaricomycetes</taxon>
        <taxon>Russulales</taxon>
        <taxon>Russulaceae</taxon>
        <taxon>Russula</taxon>
    </lineage>
</organism>
<evidence type="ECO:0000313" key="3">
    <source>
        <dbReference type="Proteomes" id="UP000759537"/>
    </source>
</evidence>
<comment type="caution">
    <text evidence="2">The sequence shown here is derived from an EMBL/GenBank/DDBJ whole genome shotgun (WGS) entry which is preliminary data.</text>
</comment>
<sequence length="276" mass="30416">MSTVPSTSTSHSNFVSIFNAALETYKRKTKKDLASHPLLPSLQSCESAEAVLIVLREQIPEFSKPQNGDDRLTKWVAPTINVLYSLSATIGGGVGQVFPQTNTIFAGIGVLLMPVLTHGSQAAKDASGSQDKLFELFNRIERFFRRLEIYTSITPTMAMTDITIDIMVEVLTILAIATKEAKRGQLKKYMKKLIGSTEIEDCLSRLDKLTQEEARMASAELLKVTHNVDDKVTGVDDRVKDVEGKVQDVRGDVQDVGSEVRGVDDKLDQVNRSLSL</sequence>
<protein>
    <recommendedName>
        <fullName evidence="1">Fungal STAND N-terminal Goodbye domain-containing protein</fullName>
    </recommendedName>
</protein>
<evidence type="ECO:0000313" key="2">
    <source>
        <dbReference type="EMBL" id="KAF8487248.1"/>
    </source>
</evidence>